<comment type="caution">
    <text evidence="2">The sequence shown here is derived from an EMBL/GenBank/DDBJ whole genome shotgun (WGS) entry which is preliminary data.</text>
</comment>
<accession>A0A1V9ZWJ4</accession>
<name>A0A1V9ZWJ4_9STRA</name>
<keyword evidence="3" id="KW-1185">Reference proteome</keyword>
<gene>
    <name evidence="2" type="ORF">THRCLA_05249</name>
</gene>
<evidence type="ECO:0000313" key="3">
    <source>
        <dbReference type="Proteomes" id="UP000243217"/>
    </source>
</evidence>
<sequence length="341" mass="39789">MVRQTTTKWEDLYLTKAENLELRNRLDDMQFELNELRVWKENAVKLMTSWAPKRRKFEKEKEATQKLKARLAAMEKELLERVTLSEMLDELKEQDAKLMEKLLVLIRENENLKASVHVEMDVHKRTREQLTTLEDQVGILTENLLSIRDKIQECHIEIELPLDHDNKHTMSIDENIDKSIACEKDLITGMISIASKCTATLESYVDAIMNAKSKEDKALNTITMEKATLKKEIECQSQTINDMKKTIDTNTAQLQALKLELLVQEETCKLKQSRVTHLHENSTRCKTLVEGLLRHVRQYLHMTHVEVKRKFGYLPEAIIASEVWEKISIDLQAFDTFLQQL</sequence>
<dbReference type="EMBL" id="JNBS01001140">
    <property type="protein sequence ID" value="OQS02367.1"/>
    <property type="molecule type" value="Genomic_DNA"/>
</dbReference>
<keyword evidence="1" id="KW-0175">Coiled coil</keyword>
<dbReference type="OrthoDB" id="77424at2759"/>
<dbReference type="AlphaFoldDB" id="A0A1V9ZWJ4"/>
<organism evidence="2 3">
    <name type="scientific">Thraustotheca clavata</name>
    <dbReference type="NCBI Taxonomy" id="74557"/>
    <lineage>
        <taxon>Eukaryota</taxon>
        <taxon>Sar</taxon>
        <taxon>Stramenopiles</taxon>
        <taxon>Oomycota</taxon>
        <taxon>Saprolegniomycetes</taxon>
        <taxon>Saprolegniales</taxon>
        <taxon>Achlyaceae</taxon>
        <taxon>Thraustotheca</taxon>
    </lineage>
</organism>
<proteinExistence type="predicted"/>
<dbReference type="Proteomes" id="UP000243217">
    <property type="component" value="Unassembled WGS sequence"/>
</dbReference>
<evidence type="ECO:0000256" key="1">
    <source>
        <dbReference type="SAM" id="Coils"/>
    </source>
</evidence>
<reference evidence="2 3" key="1">
    <citation type="journal article" date="2014" name="Genome Biol. Evol.">
        <title>The secreted proteins of Achlya hypogyna and Thraustotheca clavata identify the ancestral oomycete secretome and reveal gene acquisitions by horizontal gene transfer.</title>
        <authorList>
            <person name="Misner I."/>
            <person name="Blouin N."/>
            <person name="Leonard G."/>
            <person name="Richards T.A."/>
            <person name="Lane C.E."/>
        </authorList>
    </citation>
    <scope>NUCLEOTIDE SEQUENCE [LARGE SCALE GENOMIC DNA]</scope>
    <source>
        <strain evidence="2 3">ATCC 34112</strain>
    </source>
</reference>
<feature type="coiled-coil region" evidence="1">
    <location>
        <begin position="226"/>
        <end position="260"/>
    </location>
</feature>
<evidence type="ECO:0000313" key="2">
    <source>
        <dbReference type="EMBL" id="OQS02367.1"/>
    </source>
</evidence>
<feature type="coiled-coil region" evidence="1">
    <location>
        <begin position="57"/>
        <end position="143"/>
    </location>
</feature>
<protein>
    <submittedName>
        <fullName evidence="2">Uncharacterized protein</fullName>
    </submittedName>
</protein>